<dbReference type="PANTHER" id="PTHR47992">
    <property type="entry name" value="PROTEIN PHOSPHATASE"/>
    <property type="match status" value="1"/>
</dbReference>
<dbReference type="SMART" id="SM00332">
    <property type="entry name" value="PP2Cc"/>
    <property type="match status" value="1"/>
</dbReference>
<gene>
    <name evidence="7" type="ORF">PF008_g19705</name>
</gene>
<evidence type="ECO:0000256" key="2">
    <source>
        <dbReference type="ARBA" id="ARBA00022723"/>
    </source>
</evidence>
<dbReference type="InterPro" id="IPR036457">
    <property type="entry name" value="PPM-type-like_dom_sf"/>
</dbReference>
<dbReference type="CDD" id="cd00143">
    <property type="entry name" value="PP2Cc"/>
    <property type="match status" value="1"/>
</dbReference>
<evidence type="ECO:0000256" key="1">
    <source>
        <dbReference type="ARBA" id="ARBA00004170"/>
    </source>
</evidence>
<dbReference type="AlphaFoldDB" id="A0A6G0R2C9"/>
<dbReference type="Pfam" id="PF00481">
    <property type="entry name" value="PP2C"/>
    <property type="match status" value="1"/>
</dbReference>
<dbReference type="GO" id="GO:0016020">
    <property type="term" value="C:membrane"/>
    <property type="evidence" value="ECO:0007669"/>
    <property type="project" value="UniProtKB-SubCell"/>
</dbReference>
<proteinExistence type="inferred from homology"/>
<evidence type="ECO:0000259" key="6">
    <source>
        <dbReference type="PROSITE" id="PS51746"/>
    </source>
</evidence>
<reference evidence="7 8" key="1">
    <citation type="submission" date="2018-09" db="EMBL/GenBank/DDBJ databases">
        <title>Genomic investigation of the strawberry pathogen Phytophthora fragariae indicates pathogenicity is determined by transcriptional variation in three key races.</title>
        <authorList>
            <person name="Adams T.M."/>
            <person name="Armitage A.D."/>
            <person name="Sobczyk M.K."/>
            <person name="Bates H.J."/>
            <person name="Dunwell J.M."/>
            <person name="Nellist C.F."/>
            <person name="Harrison R.J."/>
        </authorList>
    </citation>
    <scope>NUCLEOTIDE SEQUENCE [LARGE SCALE GENOMIC DNA]</scope>
    <source>
        <strain evidence="7 8">NOV-77</strain>
    </source>
</reference>
<organism evidence="7 8">
    <name type="scientific">Phytophthora fragariae</name>
    <dbReference type="NCBI Taxonomy" id="53985"/>
    <lineage>
        <taxon>Eukaryota</taxon>
        <taxon>Sar</taxon>
        <taxon>Stramenopiles</taxon>
        <taxon>Oomycota</taxon>
        <taxon>Peronosporomycetes</taxon>
        <taxon>Peronosporales</taxon>
        <taxon>Peronosporaceae</taxon>
        <taxon>Phytophthora</taxon>
    </lineage>
</organism>
<dbReference type="Gene3D" id="3.60.40.10">
    <property type="entry name" value="PPM-type phosphatase domain"/>
    <property type="match status" value="1"/>
</dbReference>
<dbReference type="EMBL" id="QXFY01001607">
    <property type="protein sequence ID" value="KAE9313543.1"/>
    <property type="molecule type" value="Genomic_DNA"/>
</dbReference>
<comment type="caution">
    <text evidence="7">The sequence shown here is derived from an EMBL/GenBank/DDBJ whole genome shotgun (WGS) entry which is preliminary data.</text>
</comment>
<keyword evidence="4 5" id="KW-0904">Protein phosphatase</keyword>
<evidence type="ECO:0000313" key="7">
    <source>
        <dbReference type="EMBL" id="KAE9313543.1"/>
    </source>
</evidence>
<dbReference type="InterPro" id="IPR015655">
    <property type="entry name" value="PP2C"/>
</dbReference>
<dbReference type="Proteomes" id="UP000486351">
    <property type="component" value="Unassembled WGS sequence"/>
</dbReference>
<dbReference type="PROSITE" id="PS51746">
    <property type="entry name" value="PPM_2"/>
    <property type="match status" value="1"/>
</dbReference>
<evidence type="ECO:0000256" key="5">
    <source>
        <dbReference type="RuleBase" id="RU003465"/>
    </source>
</evidence>
<evidence type="ECO:0000256" key="4">
    <source>
        <dbReference type="ARBA" id="ARBA00022912"/>
    </source>
</evidence>
<dbReference type="PROSITE" id="PS01032">
    <property type="entry name" value="PPM_1"/>
    <property type="match status" value="1"/>
</dbReference>
<keyword evidence="3 5" id="KW-0378">Hydrolase</keyword>
<evidence type="ECO:0000313" key="8">
    <source>
        <dbReference type="Proteomes" id="UP000486351"/>
    </source>
</evidence>
<feature type="domain" description="PPM-type phosphatase" evidence="6">
    <location>
        <begin position="104"/>
        <end position="422"/>
    </location>
</feature>
<protein>
    <recommendedName>
        <fullName evidence="6">PPM-type phosphatase domain-containing protein</fullName>
    </recommendedName>
</protein>
<sequence length="422" mass="45458">MGCILTKVCLEEDLLMLGGGAQESEDPTPPRSRRLSRAKTTLLVLDPAAAGPPPSKQPEDAETLDLLVYAGGVPGVALDADRVELPEFTGVRDGGYCSVDGRLRWGARSRAGNDPLRRRKENQDALCVCDAVAGDSSATFFSVFDGHGPQGAFVSHFVREQYHRAVADAYAGLLPRAVADAYAGLLPRASASNGLTRKASVSRDVMSETFQQAARTVEDKLADSAIDISVSGTTAVAMLVRGKDVFIANLGDSRAVVARYEAGERRYVLHCETKDHKPSDPDECARIERSNGRVFEWGSYRVWLQDVDMPGLAMSRSFGDAVAKTVGVTAEPDVTIVERLQFSSTDADSKDGERPAAFAVLASDGIWEFMSTDECIDFVAACIVEKGMSPQEACTALVEEACDRWDAEEDVIDDITAAVVFF</sequence>
<dbReference type="InterPro" id="IPR001932">
    <property type="entry name" value="PPM-type_phosphatase-like_dom"/>
</dbReference>
<name>A0A6G0R2C9_9STRA</name>
<keyword evidence="2" id="KW-0479">Metal-binding</keyword>
<dbReference type="GO" id="GO:0004722">
    <property type="term" value="F:protein serine/threonine phosphatase activity"/>
    <property type="evidence" value="ECO:0007669"/>
    <property type="project" value="InterPro"/>
</dbReference>
<accession>A0A6G0R2C9</accession>
<comment type="subcellular location">
    <subcellularLocation>
        <location evidence="1">Membrane</location>
        <topology evidence="1">Peripheral membrane protein</topology>
    </subcellularLocation>
</comment>
<evidence type="ECO:0000256" key="3">
    <source>
        <dbReference type="ARBA" id="ARBA00022801"/>
    </source>
</evidence>
<dbReference type="SUPFAM" id="SSF81606">
    <property type="entry name" value="PP2C-like"/>
    <property type="match status" value="1"/>
</dbReference>
<dbReference type="InterPro" id="IPR000222">
    <property type="entry name" value="PP2C_BS"/>
</dbReference>
<comment type="similarity">
    <text evidence="5">Belongs to the PP2C family.</text>
</comment>
<dbReference type="GO" id="GO:0046872">
    <property type="term" value="F:metal ion binding"/>
    <property type="evidence" value="ECO:0007669"/>
    <property type="project" value="UniProtKB-KW"/>
</dbReference>